<organism evidence="2 3">
    <name type="scientific">Stylonychia lemnae</name>
    <name type="common">Ciliate</name>
    <dbReference type="NCBI Taxonomy" id="5949"/>
    <lineage>
        <taxon>Eukaryota</taxon>
        <taxon>Sar</taxon>
        <taxon>Alveolata</taxon>
        <taxon>Ciliophora</taxon>
        <taxon>Intramacronucleata</taxon>
        <taxon>Spirotrichea</taxon>
        <taxon>Stichotrichia</taxon>
        <taxon>Sporadotrichida</taxon>
        <taxon>Oxytrichidae</taxon>
        <taxon>Stylonychinae</taxon>
        <taxon>Stylonychia</taxon>
    </lineage>
</organism>
<gene>
    <name evidence="2" type="primary">Contig7883.g8418</name>
    <name evidence="2" type="ORF">STYLEM_6092</name>
</gene>
<feature type="region of interest" description="Disordered" evidence="1">
    <location>
        <begin position="1"/>
        <end position="52"/>
    </location>
</feature>
<dbReference type="Proteomes" id="UP000039865">
    <property type="component" value="Unassembled WGS sequence"/>
</dbReference>
<sequence>MILDQQQHQEALQELKEDSTQKTADGQQKLDVHKPRVEHSTDVNRSQMQPIIKPSVNFMSTINPEIMLQNHNHQQAQAQLVDPFSKINNPKARKLIQNVDRQQRQASNTQDQRRHDSTGGSDHINLDSSYTTQVPNARNAYHGGNNMIKTNSKNISPQDMINMSFSQSPNILFANQTQAGFYQSKNNNTSVNSGRQQIPSPSYQNYLFSEKLTPSHYRSPIQINQLFTPGNPVIIDDQRQQQFIKTSTIKPGRPIPNNQKQNEIISNLQEYQEVDGFRISQVSSSLAKYRSASRSHEQQQQQPSQKMNKKQIIPQILNYNYRASMNSGLQTPAIYGKNKNGSTFTAGNTNAKIQKIKALNTSFQEAQQTFTNFNDSIDIDLMMNPSFLGKTQINFAKNIITNHNSRMGISQKKSSPQPQSGRQNSPQHPKNLSFQIGNPNQTIIIRNPPQATHVKHNSEHYQKITQNDILKSKAEFRIRKAQVNFDKKIYNIINS</sequence>
<accession>A0A078A4E2</accession>
<evidence type="ECO:0000313" key="3">
    <source>
        <dbReference type="Proteomes" id="UP000039865"/>
    </source>
</evidence>
<keyword evidence="3" id="KW-1185">Reference proteome</keyword>
<feature type="compositionally biased region" description="Polar residues" evidence="1">
    <location>
        <begin position="421"/>
        <end position="435"/>
    </location>
</feature>
<proteinExistence type="predicted"/>
<feature type="region of interest" description="Disordered" evidence="1">
    <location>
        <begin position="98"/>
        <end position="129"/>
    </location>
</feature>
<feature type="compositionally biased region" description="Basic and acidic residues" evidence="1">
    <location>
        <begin position="11"/>
        <end position="20"/>
    </location>
</feature>
<name>A0A078A4E2_STYLE</name>
<reference evidence="2 3" key="1">
    <citation type="submission" date="2014-06" db="EMBL/GenBank/DDBJ databases">
        <authorList>
            <person name="Swart Estienne"/>
        </authorList>
    </citation>
    <scope>NUCLEOTIDE SEQUENCE [LARGE SCALE GENOMIC DNA]</scope>
    <source>
        <strain evidence="2 3">130c</strain>
    </source>
</reference>
<feature type="compositionally biased region" description="Low complexity" evidence="1">
    <location>
        <begin position="410"/>
        <end position="420"/>
    </location>
</feature>
<protein>
    <submittedName>
        <fullName evidence="2">Uncharacterized protein</fullName>
    </submittedName>
</protein>
<evidence type="ECO:0000256" key="1">
    <source>
        <dbReference type="SAM" id="MobiDB-lite"/>
    </source>
</evidence>
<dbReference type="InParanoid" id="A0A078A4E2"/>
<feature type="region of interest" description="Disordered" evidence="1">
    <location>
        <begin position="288"/>
        <end position="310"/>
    </location>
</feature>
<feature type="region of interest" description="Disordered" evidence="1">
    <location>
        <begin position="408"/>
        <end position="435"/>
    </location>
</feature>
<feature type="compositionally biased region" description="Basic and acidic residues" evidence="1">
    <location>
        <begin position="28"/>
        <end position="42"/>
    </location>
</feature>
<feature type="compositionally biased region" description="Polar residues" evidence="1">
    <location>
        <begin position="1"/>
        <end position="10"/>
    </location>
</feature>
<dbReference type="AlphaFoldDB" id="A0A078A4E2"/>
<dbReference type="EMBL" id="CCKQ01005857">
    <property type="protein sequence ID" value="CDW77123.1"/>
    <property type="molecule type" value="Genomic_DNA"/>
</dbReference>
<evidence type="ECO:0000313" key="2">
    <source>
        <dbReference type="EMBL" id="CDW77123.1"/>
    </source>
</evidence>